<feature type="region of interest" description="Disordered" evidence="1">
    <location>
        <begin position="291"/>
        <end position="313"/>
    </location>
</feature>
<evidence type="ECO:0000313" key="2">
    <source>
        <dbReference type="EMBL" id="KAF5843728.1"/>
    </source>
</evidence>
<feature type="compositionally biased region" description="Low complexity" evidence="1">
    <location>
        <begin position="609"/>
        <end position="632"/>
    </location>
</feature>
<keyword evidence="3" id="KW-1185">Reference proteome</keyword>
<feature type="compositionally biased region" description="Acidic residues" evidence="1">
    <location>
        <begin position="633"/>
        <end position="643"/>
    </location>
</feature>
<reference evidence="2" key="1">
    <citation type="submission" date="2017-08" db="EMBL/GenBank/DDBJ databases">
        <authorList>
            <person name="Polle J.E."/>
            <person name="Barry K."/>
            <person name="Cushman J."/>
            <person name="Schmutz J."/>
            <person name="Tran D."/>
            <person name="Hathwaick L.T."/>
            <person name="Yim W.C."/>
            <person name="Jenkins J."/>
            <person name="Mckie-Krisberg Z.M."/>
            <person name="Prochnik S."/>
            <person name="Lindquist E."/>
            <person name="Dockter R.B."/>
            <person name="Adam C."/>
            <person name="Molina H."/>
            <person name="Bunkerborg J."/>
            <person name="Jin E."/>
            <person name="Buchheim M."/>
            <person name="Magnuson J."/>
        </authorList>
    </citation>
    <scope>NUCLEOTIDE SEQUENCE</scope>
    <source>
        <strain evidence="2">CCAP 19/18</strain>
    </source>
</reference>
<protein>
    <submittedName>
        <fullName evidence="2">Uncharacterized protein</fullName>
    </submittedName>
</protein>
<evidence type="ECO:0000256" key="1">
    <source>
        <dbReference type="SAM" id="MobiDB-lite"/>
    </source>
</evidence>
<feature type="compositionally biased region" description="Low complexity" evidence="1">
    <location>
        <begin position="491"/>
        <end position="535"/>
    </location>
</feature>
<feature type="region of interest" description="Disordered" evidence="1">
    <location>
        <begin position="609"/>
        <end position="646"/>
    </location>
</feature>
<accession>A0ABQ7HA49</accession>
<dbReference type="Proteomes" id="UP000815325">
    <property type="component" value="Unassembled WGS sequence"/>
</dbReference>
<evidence type="ECO:0000313" key="3">
    <source>
        <dbReference type="Proteomes" id="UP000815325"/>
    </source>
</evidence>
<organism evidence="2 3">
    <name type="scientific">Dunaliella salina</name>
    <name type="common">Green alga</name>
    <name type="synonym">Protococcus salinus</name>
    <dbReference type="NCBI Taxonomy" id="3046"/>
    <lineage>
        <taxon>Eukaryota</taxon>
        <taxon>Viridiplantae</taxon>
        <taxon>Chlorophyta</taxon>
        <taxon>core chlorophytes</taxon>
        <taxon>Chlorophyceae</taxon>
        <taxon>CS clade</taxon>
        <taxon>Chlamydomonadales</taxon>
        <taxon>Dunaliellaceae</taxon>
        <taxon>Dunaliella</taxon>
    </lineage>
</organism>
<comment type="caution">
    <text evidence="2">The sequence shown here is derived from an EMBL/GenBank/DDBJ whole genome shotgun (WGS) entry which is preliminary data.</text>
</comment>
<feature type="region of interest" description="Disordered" evidence="1">
    <location>
        <begin position="107"/>
        <end position="136"/>
    </location>
</feature>
<proteinExistence type="predicted"/>
<feature type="region of interest" description="Disordered" evidence="1">
    <location>
        <begin position="491"/>
        <end position="540"/>
    </location>
</feature>
<sequence>MSVLHGSSALLSQHPWSRVAVAKQHAVVTVGDDGVACYDLSSNRRTEAIPLGSSIGLSLPSPAVFGEAEGLFYALVDEVEEAQPHTTSASGTPSASTTQRNYLVCWPSSNSSSSRKKQPASAPPPPRTLADITPRIPLPGAAHSVHALRPSSLNQTATAVPAAAAGTYPHAPSDSLPAHAFAAVVLTDGRVGWAGGALELSMVLSPSLSPDAGPLVAACGAGSMLLTLHHSSPRAMLRAYVARQTLSGPVLTHARDTPIPCPSHATPVSLHLAPTYSLVVWSTGATTVVQLSTSPSSPGPAHPPKLLHFSPPPSITSAVTANHLLPAGATEPGAHAGANGDTSSTPSASARKRKAPSTDGTLAGAAGPASPSPFLAAPVDDTQLIVACVCPALASTASAASHELQYAVLERQFGVVMHTGSLPLEGMLGASASQPRLLSHPEGSPGTLVLQLEQALAQARLKQQPPPLSTLQQAADAVAAAYHYHYQQQQQQQQQEQLQPSQLEGQGQQGYQVRQQQQPGHRGRSSVGSSSAKKAGMGGDGPSCSLLAASRLAPLVALACAEGERWEMLRGLLQVVQVLLAPTQATNLEARRAYHRQLRAAAEAEVQHAEQQLQGLAPGPSASGAGAMAVDGADGEEQDEDEVAASRRSALAHAHCAAAAVDGFALHEVLLHVPLALHADVAGLQACVRQLSNAQVDRLLTYLAKWVGKYSQGPLAQLAGSNAAYIATMPPVLMFPLFSQVESCQQLLPLQGAIEHVRAGAPLPHAHVAASTMYTVEYVDLGLPVPS</sequence>
<feature type="region of interest" description="Disordered" evidence="1">
    <location>
        <begin position="327"/>
        <end position="368"/>
    </location>
</feature>
<dbReference type="EMBL" id="MU069438">
    <property type="protein sequence ID" value="KAF5843728.1"/>
    <property type="molecule type" value="Genomic_DNA"/>
</dbReference>
<gene>
    <name evidence="2" type="ORF">DUNSADRAFT_8243</name>
</gene>
<name>A0ABQ7HA49_DUNSA</name>